<reference evidence="6 7" key="1">
    <citation type="submission" date="2019-03" db="EMBL/GenBank/DDBJ databases">
        <title>Complete genome sequence of Paenisporosarcina antarctica CGMCC 1.6503T.</title>
        <authorList>
            <person name="Rong J.-C."/>
            <person name="Chi N.-Y."/>
            <person name="Zhang Q.-F."/>
        </authorList>
    </citation>
    <scope>NUCLEOTIDE SEQUENCE [LARGE SCALE GENOMIC DNA]</scope>
    <source>
        <strain evidence="6 7">CGMCC 1.6503</strain>
    </source>
</reference>
<dbReference type="Pfam" id="PF23562">
    <property type="entry name" value="AMP-binding_C_3"/>
    <property type="match status" value="1"/>
</dbReference>
<accession>A0A4P6ZZQ7</accession>
<dbReference type="RefSeq" id="WP_134210367.1">
    <property type="nucleotide sequence ID" value="NZ_CP038015.1"/>
</dbReference>
<evidence type="ECO:0000256" key="1">
    <source>
        <dbReference type="ARBA" id="ARBA00022598"/>
    </source>
</evidence>
<dbReference type="SUPFAM" id="SSF56801">
    <property type="entry name" value="Acetyl-CoA synthetase-like"/>
    <property type="match status" value="1"/>
</dbReference>
<dbReference type="GO" id="GO:0016020">
    <property type="term" value="C:membrane"/>
    <property type="evidence" value="ECO:0007669"/>
    <property type="project" value="TreeGrafter"/>
</dbReference>
<name>A0A4P6ZZQ7_9BACL</name>
<dbReference type="InterPro" id="IPR000873">
    <property type="entry name" value="AMP-dep_synth/lig_dom"/>
</dbReference>
<sequence>MTGKTLPQLLLNKAENNGNDIAMRQKYLGIWNEITWASYYSNVKDLAVGLVHSLDFRQGDKLAIIGENKPQWLYAELAAQSVGGIAVGVYQESTPSEFAFMLNHCEAKIVIVEDQELVDRLLSIEDQIPAIEKIIYYNSKGMRNYKHPKLMYIHDLQEHGKIYDDRNPDEFQKLIANGKSNDTAIIAYTSGTIGEPRGALLSHQNLISSANQMAKIETVKEGDDYLSFLPLVWIGEQVMNITMSLLHGATLNFPEETSTVGGDLREIGPHVIFAPPRMYENILSKFKLRIQGSSWFKKKVYDLFKPYGDKMAEAKLHNKPVSFSTKLMYTLGDYLIFSAIRDHLGLARVKSAYTNGGSIGTEVLEFFHGLGVNLKQTYGSAELSGVAFAHRNGDINLDSVGVPLPDTEVKISEEGEILIKSPGVFQGYYNNEVLTKNVLNGGWTHMGDAGYIGDDGHLYVVDRMQDVFQSKEGKKISPALIENKLKLSPYIREAVVIGKDRPYIVAMVNIDIDNVGRWAEKKQLNYTKYSDLTALPDVINLIEKEVSIIMKAVPENLQVRNFVLLDKELSTADQELTRLRKVRRNFVIKKYQYVIDELYGVESGISVNDTKITQIEQEVT</sequence>
<keyword evidence="3" id="KW-0443">Lipid metabolism</keyword>
<evidence type="ECO:0000256" key="2">
    <source>
        <dbReference type="ARBA" id="ARBA00022832"/>
    </source>
</evidence>
<dbReference type="EMBL" id="CP038015">
    <property type="protein sequence ID" value="QBP41794.1"/>
    <property type="molecule type" value="Genomic_DNA"/>
</dbReference>
<evidence type="ECO:0000313" key="7">
    <source>
        <dbReference type="Proteomes" id="UP000294292"/>
    </source>
</evidence>
<dbReference type="GO" id="GO:0004467">
    <property type="term" value="F:long-chain fatty acid-CoA ligase activity"/>
    <property type="evidence" value="ECO:0007669"/>
    <property type="project" value="TreeGrafter"/>
</dbReference>
<keyword evidence="2" id="KW-0276">Fatty acid metabolism</keyword>
<evidence type="ECO:0000256" key="3">
    <source>
        <dbReference type="ARBA" id="ARBA00023098"/>
    </source>
</evidence>
<dbReference type="Gene3D" id="3.40.50.12780">
    <property type="entry name" value="N-terminal domain of ligase-like"/>
    <property type="match status" value="1"/>
</dbReference>
<dbReference type="Pfam" id="PF00501">
    <property type="entry name" value="AMP-binding"/>
    <property type="match status" value="1"/>
</dbReference>
<gene>
    <name evidence="6" type="ORF">E2636_11830</name>
</gene>
<dbReference type="AlphaFoldDB" id="A0A4P6ZZQ7"/>
<dbReference type="Proteomes" id="UP000294292">
    <property type="component" value="Chromosome"/>
</dbReference>
<dbReference type="KEGG" id="panc:E2636_11830"/>
<evidence type="ECO:0000256" key="4">
    <source>
        <dbReference type="ARBA" id="ARBA00032875"/>
    </source>
</evidence>
<proteinExistence type="predicted"/>
<dbReference type="InterPro" id="IPR020845">
    <property type="entry name" value="AMP-binding_CS"/>
</dbReference>
<dbReference type="PANTHER" id="PTHR43272:SF32">
    <property type="entry name" value="AMP-DEPENDENT SYNTHETASE_LIGASE DOMAIN-CONTAINING PROTEIN"/>
    <property type="match status" value="1"/>
</dbReference>
<dbReference type="PANTHER" id="PTHR43272">
    <property type="entry name" value="LONG-CHAIN-FATTY-ACID--COA LIGASE"/>
    <property type="match status" value="1"/>
</dbReference>
<protein>
    <recommendedName>
        <fullName evidence="4">Acyl-CoA synthetase</fullName>
    </recommendedName>
</protein>
<dbReference type="OrthoDB" id="9778383at2"/>
<organism evidence="6 7">
    <name type="scientific">Paenisporosarcina antarctica</name>
    <dbReference type="NCBI Taxonomy" id="417367"/>
    <lineage>
        <taxon>Bacteria</taxon>
        <taxon>Bacillati</taxon>
        <taxon>Bacillota</taxon>
        <taxon>Bacilli</taxon>
        <taxon>Bacillales</taxon>
        <taxon>Caryophanaceae</taxon>
        <taxon>Paenisporosarcina</taxon>
    </lineage>
</organism>
<keyword evidence="1 6" id="KW-0436">Ligase</keyword>
<feature type="domain" description="AMP-dependent synthetase/ligase" evidence="5">
    <location>
        <begin position="13"/>
        <end position="429"/>
    </location>
</feature>
<evidence type="ECO:0000259" key="5">
    <source>
        <dbReference type="Pfam" id="PF00501"/>
    </source>
</evidence>
<dbReference type="InterPro" id="IPR042099">
    <property type="entry name" value="ANL_N_sf"/>
</dbReference>
<keyword evidence="7" id="KW-1185">Reference proteome</keyword>
<evidence type="ECO:0000313" key="6">
    <source>
        <dbReference type="EMBL" id="QBP41794.1"/>
    </source>
</evidence>
<dbReference type="PROSITE" id="PS00455">
    <property type="entry name" value="AMP_BINDING"/>
    <property type="match status" value="1"/>
</dbReference>